<evidence type="ECO:0000256" key="1">
    <source>
        <dbReference type="ARBA" id="ARBA00022617"/>
    </source>
</evidence>
<evidence type="ECO:0000256" key="2">
    <source>
        <dbReference type="ARBA" id="ARBA00022723"/>
    </source>
</evidence>
<dbReference type="SUPFAM" id="SSF46626">
    <property type="entry name" value="Cytochrome c"/>
    <property type="match status" value="1"/>
</dbReference>
<evidence type="ECO:0000259" key="6">
    <source>
        <dbReference type="PROSITE" id="PS51007"/>
    </source>
</evidence>
<dbReference type="GO" id="GO:0009055">
    <property type="term" value="F:electron transfer activity"/>
    <property type="evidence" value="ECO:0007669"/>
    <property type="project" value="InterPro"/>
</dbReference>
<dbReference type="GO" id="GO:0046872">
    <property type="term" value="F:metal ion binding"/>
    <property type="evidence" value="ECO:0007669"/>
    <property type="project" value="UniProtKB-KW"/>
</dbReference>
<reference evidence="7" key="1">
    <citation type="submission" date="2018-08" db="EMBL/GenBank/DDBJ databases">
        <authorList>
            <person name="Jin W."/>
            <person name="Wang H."/>
            <person name="Yang Y."/>
            <person name="Li M."/>
            <person name="Liu J."/>
        </authorList>
    </citation>
    <scope>NUCLEOTIDE SEQUENCE</scope>
    <source>
        <strain evidence="7">AESS21</strain>
    </source>
</reference>
<dbReference type="InterPro" id="IPR009056">
    <property type="entry name" value="Cyt_c-like_dom"/>
</dbReference>
<dbReference type="PROSITE" id="PS51007">
    <property type="entry name" value="CYTC"/>
    <property type="match status" value="1"/>
</dbReference>
<name>A0A944CG07_9HYPH</name>
<accession>A0A944CG07</accession>
<evidence type="ECO:0000256" key="5">
    <source>
        <dbReference type="SAM" id="SignalP"/>
    </source>
</evidence>
<dbReference type="AlphaFoldDB" id="A0A944CG07"/>
<organism evidence="7 8">
    <name type="scientific">Roseibium polysiphoniae</name>
    <dbReference type="NCBI Taxonomy" id="2571221"/>
    <lineage>
        <taxon>Bacteria</taxon>
        <taxon>Pseudomonadati</taxon>
        <taxon>Pseudomonadota</taxon>
        <taxon>Alphaproteobacteria</taxon>
        <taxon>Hyphomicrobiales</taxon>
        <taxon>Stappiaceae</taxon>
        <taxon>Roseibium</taxon>
    </lineage>
</organism>
<feature type="chain" id="PRO_5037175731" evidence="5">
    <location>
        <begin position="20"/>
        <end position="100"/>
    </location>
</feature>
<gene>
    <name evidence="7" type="ORF">DYI23_17175</name>
</gene>
<sequence length="100" mass="10694">MVALSLAALPLLSTPGAAADRENGKVLALKWCSACHLVSKDQPVVNDAPLASFYELAKEDAISEATLKTFLADPHPQMPGMSLSNMEIADIARYIKTLEP</sequence>
<keyword evidence="1 4" id="KW-0349">Heme</keyword>
<evidence type="ECO:0000313" key="8">
    <source>
        <dbReference type="Proteomes" id="UP000705379"/>
    </source>
</evidence>
<keyword evidence="2 4" id="KW-0479">Metal-binding</keyword>
<dbReference type="GO" id="GO:0020037">
    <property type="term" value="F:heme binding"/>
    <property type="evidence" value="ECO:0007669"/>
    <property type="project" value="InterPro"/>
</dbReference>
<protein>
    <submittedName>
        <fullName evidence="7">Cytochrome C552</fullName>
    </submittedName>
</protein>
<feature type="domain" description="Cytochrome c" evidence="6">
    <location>
        <begin position="19"/>
        <end position="99"/>
    </location>
</feature>
<evidence type="ECO:0000313" key="7">
    <source>
        <dbReference type="EMBL" id="MBS8261964.1"/>
    </source>
</evidence>
<comment type="caution">
    <text evidence="7">The sequence shown here is derived from an EMBL/GenBank/DDBJ whole genome shotgun (WGS) entry which is preliminary data.</text>
</comment>
<evidence type="ECO:0000256" key="3">
    <source>
        <dbReference type="ARBA" id="ARBA00023004"/>
    </source>
</evidence>
<dbReference type="Proteomes" id="UP000705379">
    <property type="component" value="Unassembled WGS sequence"/>
</dbReference>
<dbReference type="Pfam" id="PF00034">
    <property type="entry name" value="Cytochrom_C"/>
    <property type="match status" value="1"/>
</dbReference>
<dbReference type="EMBL" id="QTKU01000004">
    <property type="protein sequence ID" value="MBS8261964.1"/>
    <property type="molecule type" value="Genomic_DNA"/>
</dbReference>
<dbReference type="Gene3D" id="1.10.760.10">
    <property type="entry name" value="Cytochrome c-like domain"/>
    <property type="match status" value="1"/>
</dbReference>
<keyword evidence="5" id="KW-0732">Signal</keyword>
<evidence type="ECO:0000256" key="4">
    <source>
        <dbReference type="PROSITE-ProRule" id="PRU00433"/>
    </source>
</evidence>
<dbReference type="InterPro" id="IPR036909">
    <property type="entry name" value="Cyt_c-like_dom_sf"/>
</dbReference>
<keyword evidence="3 4" id="KW-0408">Iron</keyword>
<feature type="signal peptide" evidence="5">
    <location>
        <begin position="1"/>
        <end position="19"/>
    </location>
</feature>
<reference evidence="7" key="2">
    <citation type="journal article" date="2021" name="Microorganisms">
        <title>Bacterial Dimethylsulfoniopropionate Biosynthesis in the East China Sea.</title>
        <authorList>
            <person name="Liu J."/>
            <person name="Zhang Y."/>
            <person name="Liu J."/>
            <person name="Zhong H."/>
            <person name="Williams B.T."/>
            <person name="Zheng Y."/>
            <person name="Curson A.R.J."/>
            <person name="Sun C."/>
            <person name="Sun H."/>
            <person name="Song D."/>
            <person name="Wagner Mackenzie B."/>
            <person name="Bermejo Martinez A."/>
            <person name="Todd J.D."/>
            <person name="Zhang X.H."/>
        </authorList>
    </citation>
    <scope>NUCLEOTIDE SEQUENCE</scope>
    <source>
        <strain evidence="7">AESS21</strain>
    </source>
</reference>
<proteinExistence type="predicted"/>